<feature type="signal peptide" evidence="2">
    <location>
        <begin position="1"/>
        <end position="19"/>
    </location>
</feature>
<dbReference type="AlphaFoldDB" id="A0A239IQ99"/>
<name>A0A239IQ99_9BACT</name>
<evidence type="ECO:0000259" key="3">
    <source>
        <dbReference type="Pfam" id="PF13505"/>
    </source>
</evidence>
<evidence type="ECO:0000256" key="2">
    <source>
        <dbReference type="SAM" id="SignalP"/>
    </source>
</evidence>
<keyword evidence="5" id="KW-1185">Reference proteome</keyword>
<gene>
    <name evidence="4" type="ORF">SAMN06296052_1187</name>
</gene>
<protein>
    <submittedName>
        <fullName evidence="4">Outer membrane protein beta-barrel domain-containing protein</fullName>
    </submittedName>
</protein>
<dbReference type="InterPro" id="IPR027385">
    <property type="entry name" value="Beta-barrel_OMP"/>
</dbReference>
<evidence type="ECO:0000256" key="1">
    <source>
        <dbReference type="ARBA" id="ARBA00022729"/>
    </source>
</evidence>
<evidence type="ECO:0000313" key="4">
    <source>
        <dbReference type="EMBL" id="SNS94604.1"/>
    </source>
</evidence>
<proteinExistence type="predicted"/>
<keyword evidence="1 2" id="KW-0732">Signal</keyword>
<feature type="domain" description="Outer membrane protein beta-barrel" evidence="3">
    <location>
        <begin position="6"/>
        <end position="211"/>
    </location>
</feature>
<dbReference type="RefSeq" id="WP_089320550.1">
    <property type="nucleotide sequence ID" value="NZ_FZOQ01000018.1"/>
</dbReference>
<dbReference type="EMBL" id="FZOQ01000018">
    <property type="protein sequence ID" value="SNS94604.1"/>
    <property type="molecule type" value="Genomic_DNA"/>
</dbReference>
<reference evidence="5" key="1">
    <citation type="submission" date="2017-06" db="EMBL/GenBank/DDBJ databases">
        <authorList>
            <person name="Varghese N."/>
            <person name="Submissions S."/>
        </authorList>
    </citation>
    <scope>NUCLEOTIDE SEQUENCE [LARGE SCALE GENOMIC DNA]</scope>
    <source>
        <strain evidence="5">NKM1</strain>
    </source>
</reference>
<sequence>MKKLLILLCLVAIVTGTQAQTTQGTIVATGALGYTTSKDKDPNSTERTFRYNLSPQLGYLVTDNLEAGLTGTFDKYHYRFENSIDSQEKEHFKRKATEKATGAYLKKYIFLTENLAFSGTGDITYQHFTETTVQDREQDGSRHTLYNSTYERELFIVAVRPGLSFFLSNKISLNTTYGTLSYTVLAIEQETWQQDLLNEYEDRTKAFTLNLTSSSFFLGLSYYFH</sequence>
<feature type="chain" id="PRO_5012127720" evidence="2">
    <location>
        <begin position="20"/>
        <end position="225"/>
    </location>
</feature>
<organism evidence="4 5">
    <name type="scientific">Pontibacter ummariensis</name>
    <dbReference type="NCBI Taxonomy" id="1610492"/>
    <lineage>
        <taxon>Bacteria</taxon>
        <taxon>Pseudomonadati</taxon>
        <taxon>Bacteroidota</taxon>
        <taxon>Cytophagia</taxon>
        <taxon>Cytophagales</taxon>
        <taxon>Hymenobacteraceae</taxon>
        <taxon>Pontibacter</taxon>
    </lineage>
</organism>
<dbReference type="Pfam" id="PF13505">
    <property type="entry name" value="OMP_b-brl"/>
    <property type="match status" value="1"/>
</dbReference>
<accession>A0A239IQ99</accession>
<evidence type="ECO:0000313" key="5">
    <source>
        <dbReference type="Proteomes" id="UP000198432"/>
    </source>
</evidence>
<dbReference type="Proteomes" id="UP000198432">
    <property type="component" value="Unassembled WGS sequence"/>
</dbReference>